<dbReference type="eggNOG" id="COG0711">
    <property type="taxonomic scope" value="Bacteria"/>
</dbReference>
<evidence type="ECO:0000256" key="10">
    <source>
        <dbReference type="ARBA" id="ARBA00025198"/>
    </source>
</evidence>
<keyword evidence="7 12" id="KW-0406">Ion transport</keyword>
<keyword evidence="12" id="KW-1003">Cell membrane</keyword>
<keyword evidence="6 12" id="KW-1133">Transmembrane helix</keyword>
<evidence type="ECO:0000256" key="14">
    <source>
        <dbReference type="SAM" id="Coils"/>
    </source>
</evidence>
<keyword evidence="9 12" id="KW-0066">ATP synthesis</keyword>
<dbReference type="RefSeq" id="WP_005601465.1">
    <property type="nucleotide sequence ID" value="NZ_GG663520.1"/>
</dbReference>
<dbReference type="Gene3D" id="1.20.5.620">
    <property type="entry name" value="F1F0 ATP synthase subunit B, membrane domain"/>
    <property type="match status" value="1"/>
</dbReference>
<dbReference type="GO" id="GO:0046933">
    <property type="term" value="F:proton-transporting ATP synthase activity, rotational mechanism"/>
    <property type="evidence" value="ECO:0007669"/>
    <property type="project" value="UniProtKB-UniRule"/>
</dbReference>
<gene>
    <name evidence="12 15" type="primary">atpF</name>
    <name evidence="15" type="ORF">BUTYVIB_00548</name>
</gene>
<reference evidence="15 16" key="1">
    <citation type="submission" date="2010-02" db="EMBL/GenBank/DDBJ databases">
        <authorList>
            <person name="Weinstock G."/>
            <person name="Sodergren E."/>
            <person name="Clifton S."/>
            <person name="Fulton L."/>
            <person name="Fulton B."/>
            <person name="Courtney L."/>
            <person name="Fronick C."/>
            <person name="Harrison M."/>
            <person name="Strong C."/>
            <person name="Farmer C."/>
            <person name="Delahaunty K."/>
            <person name="Markovic C."/>
            <person name="Hall O."/>
            <person name="Minx P."/>
            <person name="Tomlinson C."/>
            <person name="Mitreva M."/>
            <person name="Nelson J."/>
            <person name="Hou S."/>
            <person name="Wollam A."/>
            <person name="Pepin K.H."/>
            <person name="Johnson M."/>
            <person name="Bhonagiri V."/>
            <person name="Zhang X."/>
            <person name="Suruliraj S."/>
            <person name="Warren W."/>
            <person name="Chinwalla A."/>
            <person name="Mardis E.R."/>
            <person name="Wilson R.K."/>
        </authorList>
    </citation>
    <scope>NUCLEOTIDE SEQUENCE [LARGE SCALE GENOMIC DNA]</scope>
    <source>
        <strain evidence="15 16">DSM 2876</strain>
    </source>
</reference>
<feature type="transmembrane region" description="Helical" evidence="12">
    <location>
        <begin position="15"/>
        <end position="34"/>
    </location>
</feature>
<evidence type="ECO:0000313" key="15">
    <source>
        <dbReference type="EMBL" id="EFF69359.1"/>
    </source>
</evidence>
<comment type="function">
    <text evidence="10 12">F(1)F(0) ATP synthase produces ATP from ADP in the presence of a proton or sodium gradient. F-type ATPases consist of two structural domains, F(1) containing the extramembraneous catalytic core and F(0) containing the membrane proton channel, linked together by a central stalk and a peripheral stalk. During catalysis, ATP synthesis in the catalytic domain of F(1) is coupled via a rotary mechanism of the central stalk subunits to proton translocation.</text>
</comment>
<evidence type="ECO:0000256" key="11">
    <source>
        <dbReference type="ARBA" id="ARBA00037847"/>
    </source>
</evidence>
<dbReference type="STRING" id="45851.BHV86_02885"/>
<dbReference type="InterPro" id="IPR005864">
    <property type="entry name" value="ATP_synth_F0_bsu_bac"/>
</dbReference>
<dbReference type="GO" id="GO:0046961">
    <property type="term" value="F:proton-transporting ATPase activity, rotational mechanism"/>
    <property type="evidence" value="ECO:0007669"/>
    <property type="project" value="TreeGrafter"/>
</dbReference>
<protein>
    <recommendedName>
        <fullName evidence="12">ATP synthase subunit b</fullName>
    </recommendedName>
    <alternativeName>
        <fullName evidence="12">ATP synthase F(0) sector subunit b</fullName>
    </alternativeName>
    <alternativeName>
        <fullName evidence="12">ATPase subunit I</fullName>
    </alternativeName>
    <alternativeName>
        <fullName evidence="12">F-type ATPase subunit b</fullName>
        <shortName evidence="12">F-ATPase subunit b</shortName>
    </alternativeName>
</protein>
<keyword evidence="16" id="KW-1185">Reference proteome</keyword>
<comment type="subunit">
    <text evidence="12">F-type ATPases have 2 components, F(1) - the catalytic core - and F(0) - the membrane proton channel. F(1) has five subunits: alpha(3), beta(3), gamma(1), delta(1), epsilon(1). F(0) has three main subunits: a(1), b(2) and c(10-14). The alpha and beta chains form an alternating ring which encloses part of the gamma chain. F(1) is attached to F(0) by a central stalk formed by the gamma and epsilon chains, while a peripheral stalk is formed by the delta and b chains.</text>
</comment>
<dbReference type="CDD" id="cd06503">
    <property type="entry name" value="ATP-synt_Fo_b"/>
    <property type="match status" value="1"/>
</dbReference>
<feature type="coiled-coil region" evidence="14">
    <location>
        <begin position="52"/>
        <end position="123"/>
    </location>
</feature>
<evidence type="ECO:0000256" key="2">
    <source>
        <dbReference type="ARBA" id="ARBA00022448"/>
    </source>
</evidence>
<dbReference type="EMBL" id="ABWN01000019">
    <property type="protein sequence ID" value="EFF69359.1"/>
    <property type="molecule type" value="Genomic_DNA"/>
</dbReference>
<proteinExistence type="inferred from homology"/>
<dbReference type="InterPro" id="IPR028987">
    <property type="entry name" value="ATP_synth_B-like_membr_sf"/>
</dbReference>
<comment type="similarity">
    <text evidence="1 12 13">Belongs to the ATPase B chain family.</text>
</comment>
<evidence type="ECO:0000256" key="4">
    <source>
        <dbReference type="ARBA" id="ARBA00022692"/>
    </source>
</evidence>
<evidence type="ECO:0000256" key="13">
    <source>
        <dbReference type="RuleBase" id="RU003848"/>
    </source>
</evidence>
<dbReference type="PANTHER" id="PTHR33445">
    <property type="entry name" value="ATP SYNTHASE SUBUNIT B', CHLOROPLASTIC"/>
    <property type="match status" value="1"/>
</dbReference>
<evidence type="ECO:0000256" key="9">
    <source>
        <dbReference type="ARBA" id="ARBA00023310"/>
    </source>
</evidence>
<evidence type="ECO:0000256" key="3">
    <source>
        <dbReference type="ARBA" id="ARBA00022547"/>
    </source>
</evidence>
<keyword evidence="3 12" id="KW-0138">CF(0)</keyword>
<evidence type="ECO:0000256" key="1">
    <source>
        <dbReference type="ARBA" id="ARBA00005513"/>
    </source>
</evidence>
<keyword evidence="5 12" id="KW-0375">Hydrogen ion transport</keyword>
<keyword evidence="4 12" id="KW-0812">Transmembrane</keyword>
<keyword evidence="15" id="KW-0378">Hydrolase</keyword>
<evidence type="ECO:0000256" key="12">
    <source>
        <dbReference type="HAMAP-Rule" id="MF_01398"/>
    </source>
</evidence>
<comment type="subcellular location">
    <subcellularLocation>
        <location evidence="12">Cell membrane</location>
        <topology evidence="12">Single-pass membrane protein</topology>
    </subcellularLocation>
    <subcellularLocation>
        <location evidence="11">Endomembrane system</location>
        <topology evidence="11">Single-pass membrane protein</topology>
    </subcellularLocation>
</comment>
<dbReference type="PANTHER" id="PTHR33445:SF2">
    <property type="entry name" value="ATP SYNTHASE SUBUNIT B', CHLOROPLASTIC"/>
    <property type="match status" value="1"/>
</dbReference>
<evidence type="ECO:0000256" key="5">
    <source>
        <dbReference type="ARBA" id="ARBA00022781"/>
    </source>
</evidence>
<evidence type="ECO:0000256" key="8">
    <source>
        <dbReference type="ARBA" id="ARBA00023136"/>
    </source>
</evidence>
<dbReference type="SUPFAM" id="SSF81573">
    <property type="entry name" value="F1F0 ATP synthase subunit B, membrane domain"/>
    <property type="match status" value="1"/>
</dbReference>
<dbReference type="Proteomes" id="UP000006238">
    <property type="component" value="Unassembled WGS sequence"/>
</dbReference>
<dbReference type="NCBIfam" id="TIGR01144">
    <property type="entry name" value="ATP_synt_b"/>
    <property type="match status" value="1"/>
</dbReference>
<evidence type="ECO:0000313" key="16">
    <source>
        <dbReference type="Proteomes" id="UP000006238"/>
    </source>
</evidence>
<keyword evidence="14" id="KW-0175">Coiled coil</keyword>
<keyword evidence="2 12" id="KW-0813">Transport</keyword>
<evidence type="ECO:0000256" key="6">
    <source>
        <dbReference type="ARBA" id="ARBA00022989"/>
    </source>
</evidence>
<name>D4RXJ7_9FIRM</name>
<dbReference type="HOGENOM" id="CLU_079215_4_0_9"/>
<dbReference type="GO" id="GO:0045259">
    <property type="term" value="C:proton-transporting ATP synthase complex"/>
    <property type="evidence" value="ECO:0007669"/>
    <property type="project" value="UniProtKB-KW"/>
</dbReference>
<evidence type="ECO:0000256" key="7">
    <source>
        <dbReference type="ARBA" id="ARBA00023065"/>
    </source>
</evidence>
<dbReference type="InterPro" id="IPR002146">
    <property type="entry name" value="ATP_synth_b/b'su_bac/chlpt"/>
</dbReference>
<dbReference type="GO" id="GO:0016787">
    <property type="term" value="F:hydrolase activity"/>
    <property type="evidence" value="ECO:0007669"/>
    <property type="project" value="UniProtKB-KW"/>
</dbReference>
<keyword evidence="8 12" id="KW-0472">Membrane</keyword>
<comment type="function">
    <text evidence="12">Component of the F(0) channel, it forms part of the peripheral stalk, linking F(1) to F(0).</text>
</comment>
<dbReference type="AlphaFoldDB" id="D4RXJ7"/>
<organism evidence="15 16">
    <name type="scientific">Eshraghiella crossota DSM 2876</name>
    <dbReference type="NCBI Taxonomy" id="511680"/>
    <lineage>
        <taxon>Bacteria</taxon>
        <taxon>Bacillati</taxon>
        <taxon>Bacillota</taxon>
        <taxon>Clostridia</taxon>
        <taxon>Lachnospirales</taxon>
        <taxon>Lachnospiraceae</taxon>
        <taxon>Eshraghiella</taxon>
    </lineage>
</organism>
<sequence length="171" mass="19208">MQRIFNLDPQLLQDAIILAVNIFILFLLGSYLLFNPVRNLLKKRQDNVAAEIESARKSKEEADALKAQYDEKLKNADTAADQILADARKKALQKEAEVISEAKEEAGRIIKRADNEIELEKKKAADDMKKEMIAVATMMAGKVVSASIDTDIQESLVDETLNEMGDNTWRN</sequence>
<comment type="caution">
    <text evidence="15">The sequence shown here is derived from an EMBL/GenBank/DDBJ whole genome shotgun (WGS) entry which is preliminary data.</text>
</comment>
<dbReference type="GO" id="GO:0012505">
    <property type="term" value="C:endomembrane system"/>
    <property type="evidence" value="ECO:0007669"/>
    <property type="project" value="UniProtKB-SubCell"/>
</dbReference>
<dbReference type="InterPro" id="IPR050059">
    <property type="entry name" value="ATP_synthase_B_chain"/>
</dbReference>
<dbReference type="GeneID" id="98919347"/>
<dbReference type="HAMAP" id="MF_01398">
    <property type="entry name" value="ATP_synth_b_bprime"/>
    <property type="match status" value="1"/>
</dbReference>
<accession>D4RXJ7</accession>
<dbReference type="GO" id="GO:0005886">
    <property type="term" value="C:plasma membrane"/>
    <property type="evidence" value="ECO:0007669"/>
    <property type="project" value="UniProtKB-SubCell"/>
</dbReference>
<dbReference type="Pfam" id="PF00430">
    <property type="entry name" value="ATP-synt_B"/>
    <property type="match status" value="1"/>
</dbReference>